<keyword evidence="1" id="KW-0812">Transmembrane</keyword>
<feature type="transmembrane region" description="Helical" evidence="1">
    <location>
        <begin position="34"/>
        <end position="60"/>
    </location>
</feature>
<proteinExistence type="predicted"/>
<gene>
    <name evidence="2" type="ORF">AUJ40_01540</name>
</gene>
<organism evidence="2 3">
    <name type="scientific">Candidatus Berkelbacteria bacterium CG1_02_42_45</name>
    <dbReference type="NCBI Taxonomy" id="1805036"/>
    <lineage>
        <taxon>Bacteria</taxon>
        <taxon>Candidatus Berkelbacteria</taxon>
    </lineage>
</organism>
<dbReference type="AlphaFoldDB" id="A0A1J4RQF2"/>
<reference evidence="2 3" key="1">
    <citation type="journal article" date="2016" name="Environ. Microbiol.">
        <title>Genomic resolution of a cold subsurface aquifer community provides metabolic insights for novel microbes adapted to high CO concentrations.</title>
        <authorList>
            <person name="Probst A.J."/>
            <person name="Castelle C.J."/>
            <person name="Singh A."/>
            <person name="Brown C.T."/>
            <person name="Anantharaman K."/>
            <person name="Sharon I."/>
            <person name="Hug L.A."/>
            <person name="Burstein D."/>
            <person name="Emerson J.B."/>
            <person name="Thomas B.C."/>
            <person name="Banfield J.F."/>
        </authorList>
    </citation>
    <scope>NUCLEOTIDE SEQUENCE [LARGE SCALE GENOMIC DNA]</scope>
    <source>
        <strain evidence="2">CG1_02_42_45</strain>
    </source>
</reference>
<evidence type="ECO:0000256" key="1">
    <source>
        <dbReference type="SAM" id="Phobius"/>
    </source>
</evidence>
<comment type="caution">
    <text evidence="2">The sequence shown here is derived from an EMBL/GenBank/DDBJ whole genome shotgun (WGS) entry which is preliminary data.</text>
</comment>
<dbReference type="EMBL" id="MNUJ01000031">
    <property type="protein sequence ID" value="OIN89625.1"/>
    <property type="molecule type" value="Genomic_DNA"/>
</dbReference>
<sequence>MQLLIFTSAIVVLALASGYILLYTIRNRHRKWAPWLVVLAVALVPPASLIWVPFVMRLFFSTS</sequence>
<keyword evidence="1" id="KW-1133">Transmembrane helix</keyword>
<name>A0A1J4RQF2_9BACT</name>
<evidence type="ECO:0000313" key="3">
    <source>
        <dbReference type="Proteomes" id="UP000182753"/>
    </source>
</evidence>
<protein>
    <submittedName>
        <fullName evidence="2">Uncharacterized protein</fullName>
    </submittedName>
</protein>
<accession>A0A1J4RQF2</accession>
<dbReference type="Proteomes" id="UP000182753">
    <property type="component" value="Unassembled WGS sequence"/>
</dbReference>
<keyword evidence="1" id="KW-0472">Membrane</keyword>
<evidence type="ECO:0000313" key="2">
    <source>
        <dbReference type="EMBL" id="OIN89625.1"/>
    </source>
</evidence>